<dbReference type="EMBL" id="LCBC01000002">
    <property type="protein sequence ID" value="KKS04938.1"/>
    <property type="molecule type" value="Genomic_DNA"/>
</dbReference>
<keyword evidence="1" id="KW-0812">Transmembrane</keyword>
<reference evidence="2 3" key="1">
    <citation type="journal article" date="2015" name="Nature">
        <title>rRNA introns, odd ribosomes, and small enigmatic genomes across a large radiation of phyla.</title>
        <authorList>
            <person name="Brown C.T."/>
            <person name="Hug L.A."/>
            <person name="Thomas B.C."/>
            <person name="Sharon I."/>
            <person name="Castelle C.J."/>
            <person name="Singh A."/>
            <person name="Wilkins M.J."/>
            <person name="Williams K.H."/>
            <person name="Banfield J.F."/>
        </authorList>
    </citation>
    <scope>NUCLEOTIDE SEQUENCE [LARGE SCALE GENOMIC DNA]</scope>
</reference>
<keyword evidence="1" id="KW-1133">Transmembrane helix</keyword>
<dbReference type="Proteomes" id="UP000034493">
    <property type="component" value="Unassembled WGS sequence"/>
</dbReference>
<evidence type="ECO:0000256" key="1">
    <source>
        <dbReference type="SAM" id="Phobius"/>
    </source>
</evidence>
<protein>
    <submittedName>
        <fullName evidence="2">Uncharacterized protein</fullName>
    </submittedName>
</protein>
<evidence type="ECO:0000313" key="3">
    <source>
        <dbReference type="Proteomes" id="UP000034493"/>
    </source>
</evidence>
<name>A0A0G0YWU9_9BACT</name>
<sequence>MEQIIKIILRVLSPVSFPPVLVFRIFSMFLKWSIGRLRAVGNPSTGATRWKWKLANGNWKFEKGVF</sequence>
<feature type="transmembrane region" description="Helical" evidence="1">
    <location>
        <begin position="7"/>
        <end position="30"/>
    </location>
</feature>
<accession>A0A0G0YWU9</accession>
<organism evidence="2 3">
    <name type="scientific">Candidatus Curtissbacteria bacterium GW2011_GWA2_41_24</name>
    <dbReference type="NCBI Taxonomy" id="1618411"/>
    <lineage>
        <taxon>Bacteria</taxon>
        <taxon>Candidatus Curtissiibacteriota</taxon>
    </lineage>
</organism>
<evidence type="ECO:0000313" key="2">
    <source>
        <dbReference type="EMBL" id="KKS04938.1"/>
    </source>
</evidence>
<proteinExistence type="predicted"/>
<comment type="caution">
    <text evidence="2">The sequence shown here is derived from an EMBL/GenBank/DDBJ whole genome shotgun (WGS) entry which is preliminary data.</text>
</comment>
<gene>
    <name evidence="2" type="ORF">UU56_C0002G0078</name>
</gene>
<dbReference type="AlphaFoldDB" id="A0A0G0YWU9"/>
<keyword evidence="1" id="KW-0472">Membrane</keyword>